<proteinExistence type="predicted"/>
<dbReference type="PROSITE" id="PS00107">
    <property type="entry name" value="PROTEIN_KINASE_ATP"/>
    <property type="match status" value="1"/>
</dbReference>
<dbReference type="SUPFAM" id="SSF56112">
    <property type="entry name" value="Protein kinase-like (PK-like)"/>
    <property type="match status" value="2"/>
</dbReference>
<evidence type="ECO:0000256" key="2">
    <source>
        <dbReference type="ARBA" id="ARBA00022741"/>
    </source>
</evidence>
<name>A0A9E8HMW9_9ALTE</name>
<dbReference type="Gene3D" id="3.30.200.20">
    <property type="entry name" value="Phosphorylase Kinase, domain 1"/>
    <property type="match status" value="1"/>
</dbReference>
<evidence type="ECO:0000256" key="6">
    <source>
        <dbReference type="SAM" id="Phobius"/>
    </source>
</evidence>
<evidence type="ECO:0000313" key="8">
    <source>
        <dbReference type="EMBL" id="UZW75856.1"/>
    </source>
</evidence>
<keyword evidence="4 5" id="KW-0067">ATP-binding</keyword>
<dbReference type="PROSITE" id="PS50011">
    <property type="entry name" value="PROTEIN_KINASE_DOM"/>
    <property type="match status" value="2"/>
</dbReference>
<dbReference type="GO" id="GO:0005524">
    <property type="term" value="F:ATP binding"/>
    <property type="evidence" value="ECO:0007669"/>
    <property type="project" value="UniProtKB-UniRule"/>
</dbReference>
<evidence type="ECO:0000313" key="9">
    <source>
        <dbReference type="Proteomes" id="UP001164472"/>
    </source>
</evidence>
<dbReference type="InterPro" id="IPR008271">
    <property type="entry name" value="Ser/Thr_kinase_AS"/>
</dbReference>
<accession>A0A9E8HMW9</accession>
<evidence type="ECO:0000259" key="7">
    <source>
        <dbReference type="PROSITE" id="PS50011"/>
    </source>
</evidence>
<keyword evidence="1" id="KW-0808">Transferase</keyword>
<dbReference type="Gene3D" id="1.10.510.10">
    <property type="entry name" value="Transferase(Phosphotransferase) domain 1"/>
    <property type="match status" value="2"/>
</dbReference>
<evidence type="ECO:0000256" key="5">
    <source>
        <dbReference type="PROSITE-ProRule" id="PRU10141"/>
    </source>
</evidence>
<dbReference type="GO" id="GO:0004674">
    <property type="term" value="F:protein serine/threonine kinase activity"/>
    <property type="evidence" value="ECO:0007669"/>
    <property type="project" value="UniProtKB-KW"/>
</dbReference>
<evidence type="ECO:0000256" key="4">
    <source>
        <dbReference type="ARBA" id="ARBA00022840"/>
    </source>
</evidence>
<keyword evidence="2 5" id="KW-0547">Nucleotide-binding</keyword>
<sequence length="574" mass="63575">MADGRYKYLEVIGEGGMATVYRGVQNSLNRQVAIKVLSADLSDNPSIIKRFKRESLIIAGLNHPNIIHVIDKGTTSSGRPVFVMEYVEGQTLSDVIYQNALTFNRKIDLLIQVCKGLAYAHKLGVIHRDIKPANILVDHEGNARLLDFGIASFFKDKQASDENETKLVMGTEAYMAPEQHQGISETSELSDIYSLGVVIYELLSGQLPSTPIKPLTALVTDVTEELNALVMQCLSMHREDRPASVEDVKNIILRVMQGQHLGQAQQDRAGEGLAAIKKRFGLLDVIRDDRHGAVYLYEEKSSNNLLVIKKKVGKSSGLKEAKILSQLKHPNIANIHGTSNKEHVFIIVMEYVAGGSLQDRLIEPMPMATFLPLANQICDGLTFAHRNRVIHGNLRPSNILLTSDLQPRLSDFGLDEHYRIEADKKNWYRPEGKESNELTDIFALGAIFFHALTGAPPEFKTGGLVRTAIFEALDGELQALLLRMLEKDPLQRPQSVEAVQSELYLLVQDQKTVIKPANKRKGVGKGSDNHSRTHAWPRLTVILATIAALSVSLNVILLTGSDEMVIAMIASIFN</sequence>
<dbReference type="Proteomes" id="UP001164472">
    <property type="component" value="Chromosome"/>
</dbReference>
<keyword evidence="6" id="KW-1133">Transmembrane helix</keyword>
<evidence type="ECO:0000256" key="3">
    <source>
        <dbReference type="ARBA" id="ARBA00022777"/>
    </source>
</evidence>
<feature type="transmembrane region" description="Helical" evidence="6">
    <location>
        <begin position="535"/>
        <end position="558"/>
    </location>
</feature>
<dbReference type="AlphaFoldDB" id="A0A9E8HMW9"/>
<organism evidence="8 9">
    <name type="scientific">Alkalimarinus sediminis</name>
    <dbReference type="NCBI Taxonomy" id="1632866"/>
    <lineage>
        <taxon>Bacteria</taxon>
        <taxon>Pseudomonadati</taxon>
        <taxon>Pseudomonadota</taxon>
        <taxon>Gammaproteobacteria</taxon>
        <taxon>Alteromonadales</taxon>
        <taxon>Alteromonadaceae</taxon>
        <taxon>Alkalimarinus</taxon>
    </lineage>
</organism>
<evidence type="ECO:0000256" key="1">
    <source>
        <dbReference type="ARBA" id="ARBA00022679"/>
    </source>
</evidence>
<keyword evidence="8" id="KW-0723">Serine/threonine-protein kinase</keyword>
<dbReference type="KEGG" id="asem:NNL22_04540"/>
<feature type="domain" description="Protein kinase" evidence="7">
    <location>
        <begin position="6"/>
        <end position="253"/>
    </location>
</feature>
<keyword evidence="9" id="KW-1185">Reference proteome</keyword>
<keyword evidence="3 8" id="KW-0418">Kinase</keyword>
<dbReference type="SMART" id="SM00220">
    <property type="entry name" value="S_TKc"/>
    <property type="match status" value="2"/>
</dbReference>
<dbReference type="InterPro" id="IPR000719">
    <property type="entry name" value="Prot_kinase_dom"/>
</dbReference>
<reference evidence="8" key="1">
    <citation type="submission" date="2022-07" db="EMBL/GenBank/DDBJ databases">
        <title>Alkalimarinus sp. nov., isolated from gut of a Alitta virens.</title>
        <authorList>
            <person name="Yang A.I."/>
            <person name="Shin N.-R."/>
        </authorList>
    </citation>
    <scope>NUCLEOTIDE SEQUENCE</scope>
    <source>
        <strain evidence="8">FA028</strain>
    </source>
</reference>
<dbReference type="PROSITE" id="PS00108">
    <property type="entry name" value="PROTEIN_KINASE_ST"/>
    <property type="match status" value="1"/>
</dbReference>
<dbReference type="RefSeq" id="WP_251811606.1">
    <property type="nucleotide sequence ID" value="NZ_CP101527.1"/>
</dbReference>
<gene>
    <name evidence="8" type="ORF">NNL22_04540</name>
</gene>
<dbReference type="InterPro" id="IPR017441">
    <property type="entry name" value="Protein_kinase_ATP_BS"/>
</dbReference>
<dbReference type="InterPro" id="IPR011009">
    <property type="entry name" value="Kinase-like_dom_sf"/>
</dbReference>
<protein>
    <submittedName>
        <fullName evidence="8">Serine/threonine protein kinase</fullName>
    </submittedName>
</protein>
<feature type="domain" description="Protein kinase" evidence="7">
    <location>
        <begin position="280"/>
        <end position="505"/>
    </location>
</feature>
<dbReference type="PANTHER" id="PTHR43289:SF34">
    <property type="entry name" value="SERINE_THREONINE-PROTEIN KINASE YBDM-RELATED"/>
    <property type="match status" value="1"/>
</dbReference>
<keyword evidence="6" id="KW-0472">Membrane</keyword>
<dbReference type="PANTHER" id="PTHR43289">
    <property type="entry name" value="MITOGEN-ACTIVATED PROTEIN KINASE KINASE KINASE 20-RELATED"/>
    <property type="match status" value="1"/>
</dbReference>
<dbReference type="Pfam" id="PF00069">
    <property type="entry name" value="Pkinase"/>
    <property type="match status" value="2"/>
</dbReference>
<feature type="binding site" evidence="5">
    <location>
        <position position="35"/>
    </location>
    <ligand>
        <name>ATP</name>
        <dbReference type="ChEBI" id="CHEBI:30616"/>
    </ligand>
</feature>
<dbReference type="EMBL" id="CP101527">
    <property type="protein sequence ID" value="UZW75856.1"/>
    <property type="molecule type" value="Genomic_DNA"/>
</dbReference>
<dbReference type="CDD" id="cd14014">
    <property type="entry name" value="STKc_PknB_like"/>
    <property type="match status" value="2"/>
</dbReference>
<keyword evidence="6" id="KW-0812">Transmembrane</keyword>